<dbReference type="SUPFAM" id="SSF144091">
    <property type="entry name" value="Rhomboid-like"/>
    <property type="match status" value="1"/>
</dbReference>
<evidence type="ECO:0000313" key="12">
    <source>
        <dbReference type="Proteomes" id="UP001153636"/>
    </source>
</evidence>
<keyword evidence="6 9" id="KW-0472">Membrane</keyword>
<dbReference type="EMBL" id="OV651815">
    <property type="protein sequence ID" value="CAH1107700.1"/>
    <property type="molecule type" value="Genomic_DNA"/>
</dbReference>
<sequence>MGDTSVQIPLKTKEFYKTLFNKYDRNRDGFITIHELRDIIESREYEEDIPVHCVKKILHMHDRNSDRKLNFEEFYEMISNPDLQYVFGHYMNRYIHLIVPKRHVPRTTTTVTDGLYEEEYSCYPPAVGMIILSLVQIIFFCIDEATEYESTKSATGPCAIFFIYEPSRRREAWRFVTYMFVHIGVFHLLINLLVQVLLGIPLEMVHKWWRVLVVYLAGVLAGSLGTSVVDPTVKLAGASGGVYSLVTAHIASIIMNWKEMSFPIAQLLIFVVVAASDIGTAIYNRYVLDINEHIGYAAHFAGALAGLLVGINVLRNLSVTRTERIIWWISMVTYGLLMGTCIIWNLAWTSYFPTERYE</sequence>
<dbReference type="InterPro" id="IPR002048">
    <property type="entry name" value="EF_hand_dom"/>
</dbReference>
<evidence type="ECO:0000256" key="7">
    <source>
        <dbReference type="PIRNR" id="PIRNR037470"/>
    </source>
</evidence>
<feature type="transmembrane region" description="Helical" evidence="9">
    <location>
        <begin position="326"/>
        <end position="348"/>
    </location>
</feature>
<dbReference type="SUPFAM" id="SSF47473">
    <property type="entry name" value="EF-hand"/>
    <property type="match status" value="1"/>
</dbReference>
<dbReference type="PANTHER" id="PTHR45840">
    <property type="entry name" value="RHOMBOID-RELATED PROTEIN"/>
    <property type="match status" value="1"/>
</dbReference>
<feature type="active site" description="Nucleophile" evidence="8">
    <location>
        <position position="239"/>
    </location>
</feature>
<dbReference type="PROSITE" id="PS00018">
    <property type="entry name" value="EF_HAND_1"/>
    <property type="match status" value="2"/>
</dbReference>
<dbReference type="InterPro" id="IPR022764">
    <property type="entry name" value="Peptidase_S54_rhomboid_dom"/>
</dbReference>
<dbReference type="Proteomes" id="UP001153636">
    <property type="component" value="Chromosome 3"/>
</dbReference>
<evidence type="ECO:0000256" key="2">
    <source>
        <dbReference type="ARBA" id="ARBA00009045"/>
    </source>
</evidence>
<feature type="transmembrane region" description="Helical" evidence="9">
    <location>
        <begin position="175"/>
        <end position="200"/>
    </location>
</feature>
<feature type="transmembrane region" description="Helical" evidence="9">
    <location>
        <begin position="212"/>
        <end position="229"/>
    </location>
</feature>
<dbReference type="InterPro" id="IPR051739">
    <property type="entry name" value="Rhomboid_IM_Serine_Proteases"/>
</dbReference>
<dbReference type="Pfam" id="PF13499">
    <property type="entry name" value="EF-hand_7"/>
    <property type="match status" value="1"/>
</dbReference>
<dbReference type="GO" id="GO:0005509">
    <property type="term" value="F:calcium ion binding"/>
    <property type="evidence" value="ECO:0007669"/>
    <property type="project" value="InterPro"/>
</dbReference>
<comment type="subcellular location">
    <subcellularLocation>
        <location evidence="1">Membrane</location>
        <topology evidence="1">Multi-pass membrane protein</topology>
    </subcellularLocation>
</comment>
<accession>A0A9P0CWW3</accession>
<feature type="active site" evidence="8">
    <location>
        <position position="299"/>
    </location>
</feature>
<feature type="domain" description="EF-hand" evidence="10">
    <location>
        <begin position="49"/>
        <end position="84"/>
    </location>
</feature>
<evidence type="ECO:0000256" key="5">
    <source>
        <dbReference type="ARBA" id="ARBA00022989"/>
    </source>
</evidence>
<protein>
    <recommendedName>
        <fullName evidence="10">EF-hand domain-containing protein</fullName>
    </recommendedName>
</protein>
<comment type="similarity">
    <text evidence="2 7">Belongs to the peptidase S54 family.</text>
</comment>
<dbReference type="Gene3D" id="1.20.1540.10">
    <property type="entry name" value="Rhomboid-like"/>
    <property type="match status" value="1"/>
</dbReference>
<dbReference type="InterPro" id="IPR017213">
    <property type="entry name" value="Peptidase_S54_rhomboid_met"/>
</dbReference>
<dbReference type="FunFam" id="1.20.1540.10:FF:000024">
    <property type="entry name" value="Blast:Protein rhomboid"/>
    <property type="match status" value="1"/>
</dbReference>
<dbReference type="InterPro" id="IPR035952">
    <property type="entry name" value="Rhomboid-like_sf"/>
</dbReference>
<dbReference type="OrthoDB" id="418595at2759"/>
<dbReference type="PANTHER" id="PTHR45840:SF8">
    <property type="entry name" value="RHOMBOID PROTEASE"/>
    <property type="match status" value="1"/>
</dbReference>
<feature type="transmembrane region" description="Helical" evidence="9">
    <location>
        <begin position="267"/>
        <end position="288"/>
    </location>
</feature>
<name>A0A9P0CWW3_9CUCU</name>
<evidence type="ECO:0000256" key="8">
    <source>
        <dbReference type="PIRSR" id="PIRSR037470-50"/>
    </source>
</evidence>
<keyword evidence="12" id="KW-1185">Reference proteome</keyword>
<evidence type="ECO:0000313" key="11">
    <source>
        <dbReference type="EMBL" id="CAH1107700.1"/>
    </source>
</evidence>
<dbReference type="PROSITE" id="PS50222">
    <property type="entry name" value="EF_HAND_2"/>
    <property type="match status" value="2"/>
</dbReference>
<dbReference type="InterPro" id="IPR011992">
    <property type="entry name" value="EF-hand-dom_pair"/>
</dbReference>
<evidence type="ECO:0000256" key="4">
    <source>
        <dbReference type="ARBA" id="ARBA00022837"/>
    </source>
</evidence>
<evidence type="ECO:0000256" key="3">
    <source>
        <dbReference type="ARBA" id="ARBA00022692"/>
    </source>
</evidence>
<proteinExistence type="inferred from homology"/>
<keyword evidence="3 9" id="KW-0812">Transmembrane</keyword>
<feature type="transmembrane region" description="Helical" evidence="9">
    <location>
        <begin position="235"/>
        <end position="255"/>
    </location>
</feature>
<dbReference type="Pfam" id="PF01694">
    <property type="entry name" value="Rhomboid"/>
    <property type="match status" value="1"/>
</dbReference>
<dbReference type="SMART" id="SM00054">
    <property type="entry name" value="EFh"/>
    <property type="match status" value="2"/>
</dbReference>
<evidence type="ECO:0000256" key="6">
    <source>
        <dbReference type="ARBA" id="ARBA00023136"/>
    </source>
</evidence>
<dbReference type="GO" id="GO:0004252">
    <property type="term" value="F:serine-type endopeptidase activity"/>
    <property type="evidence" value="ECO:0007669"/>
    <property type="project" value="UniProtKB-UniRule"/>
</dbReference>
<feature type="transmembrane region" description="Helical" evidence="9">
    <location>
        <begin position="294"/>
        <end position="314"/>
    </location>
</feature>
<organism evidence="11 12">
    <name type="scientific">Psylliodes chrysocephalus</name>
    <dbReference type="NCBI Taxonomy" id="3402493"/>
    <lineage>
        <taxon>Eukaryota</taxon>
        <taxon>Metazoa</taxon>
        <taxon>Ecdysozoa</taxon>
        <taxon>Arthropoda</taxon>
        <taxon>Hexapoda</taxon>
        <taxon>Insecta</taxon>
        <taxon>Pterygota</taxon>
        <taxon>Neoptera</taxon>
        <taxon>Endopterygota</taxon>
        <taxon>Coleoptera</taxon>
        <taxon>Polyphaga</taxon>
        <taxon>Cucujiformia</taxon>
        <taxon>Chrysomeloidea</taxon>
        <taxon>Chrysomelidae</taxon>
        <taxon>Galerucinae</taxon>
        <taxon>Alticini</taxon>
        <taxon>Psylliodes</taxon>
    </lineage>
</organism>
<keyword evidence="5 9" id="KW-1133">Transmembrane helix</keyword>
<reference evidence="11" key="1">
    <citation type="submission" date="2022-01" db="EMBL/GenBank/DDBJ databases">
        <authorList>
            <person name="King R."/>
        </authorList>
    </citation>
    <scope>NUCLEOTIDE SEQUENCE</scope>
</reference>
<keyword evidence="4" id="KW-0106">Calcium</keyword>
<gene>
    <name evidence="11" type="ORF">PSYICH_LOCUS8828</name>
</gene>
<dbReference type="InterPro" id="IPR018247">
    <property type="entry name" value="EF_Hand_1_Ca_BS"/>
</dbReference>
<evidence type="ECO:0000256" key="1">
    <source>
        <dbReference type="ARBA" id="ARBA00004141"/>
    </source>
</evidence>
<feature type="domain" description="EF-hand" evidence="10">
    <location>
        <begin position="11"/>
        <end position="46"/>
    </location>
</feature>
<dbReference type="CDD" id="cd00051">
    <property type="entry name" value="EFh"/>
    <property type="match status" value="1"/>
</dbReference>
<dbReference type="AlphaFoldDB" id="A0A9P0CWW3"/>
<dbReference type="Gene3D" id="1.10.238.10">
    <property type="entry name" value="EF-hand"/>
    <property type="match status" value="1"/>
</dbReference>
<evidence type="ECO:0000259" key="10">
    <source>
        <dbReference type="PROSITE" id="PS50222"/>
    </source>
</evidence>
<dbReference type="PIRSF" id="PIRSF037470">
    <property type="entry name" value="Rhomboid"/>
    <property type="match status" value="1"/>
</dbReference>
<dbReference type="GO" id="GO:0016020">
    <property type="term" value="C:membrane"/>
    <property type="evidence" value="ECO:0007669"/>
    <property type="project" value="UniProtKB-SubCell"/>
</dbReference>
<evidence type="ECO:0000256" key="9">
    <source>
        <dbReference type="SAM" id="Phobius"/>
    </source>
</evidence>